<protein>
    <submittedName>
        <fullName evidence="1">Uncharacterized protein</fullName>
    </submittedName>
</protein>
<name>A0ABX6IJL2_9ACTN</name>
<accession>A0ABX6IJL2</accession>
<organism evidence="1 2">
    <name type="scientific">Gordonia pseudamarae</name>
    <dbReference type="NCBI Taxonomy" id="2831662"/>
    <lineage>
        <taxon>Bacteria</taxon>
        <taxon>Bacillati</taxon>
        <taxon>Actinomycetota</taxon>
        <taxon>Actinomycetes</taxon>
        <taxon>Mycobacteriales</taxon>
        <taxon>Gordoniaceae</taxon>
        <taxon>Gordonia</taxon>
    </lineage>
</organism>
<sequence>MALFFDGPVPLDAITTFAQNVPSPSNTQLTQLFPKKFVDTDEVEFRDPRAHQPDGEVPQLGCSARRSSSAAMRAPTSGVKILPLGGGLSQGEYERRQIEFARNGGTLASVLVDAVYNDIQNLTAAIHNRIGLAWGDALTDGIVSLAENNVCQEVDAIVADTYEEMPT</sequence>
<evidence type="ECO:0000313" key="1">
    <source>
        <dbReference type="EMBL" id="QHN35821.1"/>
    </source>
</evidence>
<dbReference type="Proteomes" id="UP001059836">
    <property type="component" value="Chromosome"/>
</dbReference>
<proteinExistence type="predicted"/>
<evidence type="ECO:0000313" key="2">
    <source>
        <dbReference type="Proteomes" id="UP001059836"/>
    </source>
</evidence>
<gene>
    <name evidence="1" type="ORF">GII31_14005</name>
</gene>
<reference evidence="1" key="1">
    <citation type="journal article" date="2021" name="Nat. Microbiol.">
        <title>Cocultivation of an ultrasmall environmental parasitic bacterium with lytic ability against bacteria associated with wastewater foams.</title>
        <authorList>
            <person name="Batinovic S."/>
            <person name="Rose J.J.A."/>
            <person name="Ratcliffe J."/>
            <person name="Seviour R.J."/>
            <person name="Petrovski S."/>
        </authorList>
    </citation>
    <scope>NUCLEOTIDE SEQUENCE</scope>
    <source>
        <strain evidence="1">CON9</strain>
    </source>
</reference>
<dbReference type="RefSeq" id="WP_260839996.1">
    <property type="nucleotide sequence ID" value="NZ_CP045809.1"/>
</dbReference>
<keyword evidence="2" id="KW-1185">Reference proteome</keyword>
<dbReference type="EMBL" id="CP045809">
    <property type="protein sequence ID" value="QHN35821.1"/>
    <property type="molecule type" value="Genomic_DNA"/>
</dbReference>